<dbReference type="RefSeq" id="WP_146229172.1">
    <property type="nucleotide sequence ID" value="NZ_QGTL01000001.1"/>
</dbReference>
<proteinExistence type="predicted"/>
<accession>A0A317P2R7</accession>
<feature type="region of interest" description="Disordered" evidence="1">
    <location>
        <begin position="226"/>
        <end position="259"/>
    </location>
</feature>
<evidence type="ECO:0000256" key="2">
    <source>
        <dbReference type="SAM" id="Phobius"/>
    </source>
</evidence>
<dbReference type="Proteomes" id="UP000246410">
    <property type="component" value="Unassembled WGS sequence"/>
</dbReference>
<dbReference type="EMBL" id="QGTL01000001">
    <property type="protein sequence ID" value="PWV80734.1"/>
    <property type="molecule type" value="Genomic_DNA"/>
</dbReference>
<feature type="compositionally biased region" description="Basic and acidic residues" evidence="1">
    <location>
        <begin position="245"/>
        <end position="259"/>
    </location>
</feature>
<feature type="region of interest" description="Disordered" evidence="1">
    <location>
        <begin position="186"/>
        <end position="207"/>
    </location>
</feature>
<evidence type="ECO:0000256" key="1">
    <source>
        <dbReference type="SAM" id="MobiDB-lite"/>
    </source>
</evidence>
<feature type="transmembrane region" description="Helical" evidence="2">
    <location>
        <begin position="12"/>
        <end position="33"/>
    </location>
</feature>
<feature type="region of interest" description="Disordered" evidence="1">
    <location>
        <begin position="36"/>
        <end position="64"/>
    </location>
</feature>
<name>A0A317P2R7_9NOCA</name>
<gene>
    <name evidence="3" type="ORF">DFR69_10170</name>
</gene>
<protein>
    <submittedName>
        <fullName evidence="3">Uncharacterized protein</fullName>
    </submittedName>
</protein>
<dbReference type="AlphaFoldDB" id="A0A317P2R7"/>
<sequence length="293" mass="29831">MTVGSAVRLWSGLGVLVGVVSFAGAFGVGWAMALPSSTSPPPATTTTSRSGDGSGTGDGFTPTLRAPVSAMRGSAMAVHGTNWLCDQVSIVPNWAATPTSAVDETAQTGIVSAKVGGDYTFAASVPVPKTAALGASTLWVSCTADPDITDSVSVRILAVPVTTTVPISTAPISTEPVVTEEPAVVDPVPPTADAHGPDGSSGSPSAGPAGLVGLLLVGGAIALAVRGRSRPPDPGRPPVGVRVPPEQREPEVSVRVHADPRPRLDFRTVPARVPTVEIRTHRPEPFITVREVR</sequence>
<reference evidence="3 4" key="1">
    <citation type="submission" date="2018-05" db="EMBL/GenBank/DDBJ databases">
        <title>Genomic Encyclopedia of Type Strains, Phase IV (KMG-IV): sequencing the most valuable type-strain genomes for metagenomic binning, comparative biology and taxonomic classification.</title>
        <authorList>
            <person name="Goeker M."/>
        </authorList>
    </citation>
    <scope>NUCLEOTIDE SEQUENCE [LARGE SCALE GENOMIC DNA]</scope>
    <source>
        <strain evidence="3 4">DSM 44717</strain>
    </source>
</reference>
<keyword evidence="2" id="KW-0472">Membrane</keyword>
<keyword evidence="4" id="KW-1185">Reference proteome</keyword>
<evidence type="ECO:0000313" key="3">
    <source>
        <dbReference type="EMBL" id="PWV80734.1"/>
    </source>
</evidence>
<organism evidence="3 4">
    <name type="scientific">Nocardia neocaledoniensis</name>
    <dbReference type="NCBI Taxonomy" id="236511"/>
    <lineage>
        <taxon>Bacteria</taxon>
        <taxon>Bacillati</taxon>
        <taxon>Actinomycetota</taxon>
        <taxon>Actinomycetes</taxon>
        <taxon>Mycobacteriales</taxon>
        <taxon>Nocardiaceae</taxon>
        <taxon>Nocardia</taxon>
    </lineage>
</organism>
<evidence type="ECO:0000313" key="4">
    <source>
        <dbReference type="Proteomes" id="UP000246410"/>
    </source>
</evidence>
<keyword evidence="2" id="KW-0812">Transmembrane</keyword>
<keyword evidence="2" id="KW-1133">Transmembrane helix</keyword>
<comment type="caution">
    <text evidence="3">The sequence shown here is derived from an EMBL/GenBank/DDBJ whole genome shotgun (WGS) entry which is preliminary data.</text>
</comment>